<feature type="transmembrane region" description="Helical" evidence="6">
    <location>
        <begin position="271"/>
        <end position="291"/>
    </location>
</feature>
<protein>
    <submittedName>
        <fullName evidence="7">Allantoin permease</fullName>
    </submittedName>
</protein>
<dbReference type="NCBIfam" id="TIGR00800">
    <property type="entry name" value="ncs1"/>
    <property type="match status" value="1"/>
</dbReference>
<dbReference type="Gene3D" id="1.10.4160.10">
    <property type="entry name" value="Hydantoin permease"/>
    <property type="match status" value="1"/>
</dbReference>
<dbReference type="Proteomes" id="UP000750334">
    <property type="component" value="Unassembled WGS sequence"/>
</dbReference>
<comment type="subcellular location">
    <subcellularLocation>
        <location evidence="1">Membrane</location>
        <topology evidence="1">Multi-pass membrane protein</topology>
    </subcellularLocation>
</comment>
<dbReference type="EMBL" id="PUHR01000007">
    <property type="protein sequence ID" value="KAG0671886.1"/>
    <property type="molecule type" value="Genomic_DNA"/>
</dbReference>
<accession>A0A9P6WGX4</accession>
<evidence type="ECO:0000313" key="7">
    <source>
        <dbReference type="EMBL" id="KAG0671886.1"/>
    </source>
</evidence>
<keyword evidence="3 6" id="KW-0812">Transmembrane</keyword>
<dbReference type="AlphaFoldDB" id="A0A9P6WGX4"/>
<dbReference type="InterPro" id="IPR001248">
    <property type="entry name" value="Pur-cyt_permease"/>
</dbReference>
<feature type="transmembrane region" description="Helical" evidence="6">
    <location>
        <begin position="403"/>
        <end position="423"/>
    </location>
</feature>
<dbReference type="FunFam" id="1.10.4160.10:FF:000001">
    <property type="entry name" value="Uracil permease, putative"/>
    <property type="match status" value="1"/>
</dbReference>
<dbReference type="GO" id="GO:0005886">
    <property type="term" value="C:plasma membrane"/>
    <property type="evidence" value="ECO:0007669"/>
    <property type="project" value="TreeGrafter"/>
</dbReference>
<evidence type="ECO:0000256" key="3">
    <source>
        <dbReference type="ARBA" id="ARBA00022692"/>
    </source>
</evidence>
<feature type="transmembrane region" description="Helical" evidence="6">
    <location>
        <begin position="444"/>
        <end position="462"/>
    </location>
</feature>
<feature type="transmembrane region" description="Helical" evidence="6">
    <location>
        <begin position="353"/>
        <end position="378"/>
    </location>
</feature>
<gene>
    <name evidence="7" type="primary">DAL4</name>
    <name evidence="7" type="ORF">C6P45_004761</name>
</gene>
<dbReference type="PANTHER" id="PTHR30618:SF2">
    <property type="entry name" value="ALLANTOIN PERMEASE-RELATED"/>
    <property type="match status" value="1"/>
</dbReference>
<sequence>MTTVTDGFSAAFSNKSRGNIQPVTSIVSARDNIIIDDKLDPYKGEKIQSVTELDELSSSIQSEAINPLPEYKNIWQKIYYEYIVLDKTSLDVSLKESFLYNRDLKPVEEERRVWSWYNYLYFWLADCFNINTWQVAATGMQLGLNWWQCWLTVWIGYTWAAVYVVLNSRFGTAYHLSFPITVRASFGIFFSLWPVINRIVLAIVWYSVQAWLGAQPVSLMLQSIFGKDLPTRIPNHFSSPNSTTYQFMCFFIFWAVSVPFVLIAPHNIRHLFTVKAVLIPFAAFGFLIWTLKRSHGVIALGTLNDSAPHGSEFSWIFVKALMACISNFAALIINAPDFGRFATTPNASLFPQLIAIPLFFAITCLIGILVTAAGYHLYGINYWSPLDVLQQFLETTFTRGTRAGVFLISFVFALAQLGTNISANSLSCGTDMTSLFPRYINIRRGALFCAAMALCICPWNLMASSNKFTSALGAYAIFLSSIAGVICADYFLIRRGYVKLMHLFLAQKGSYYMYNNRYGINWRALVAYLCGIAPNLPGFINDVSPENKVSLGAVHLYYLGYPVGFAISFTIYSILCYFFPIAGVPVKNFLKDKGWFQTWAYVEDFEDEWKNEIRKPILDNDIDPLYEVEGLKKIY</sequence>
<reference evidence="7 8" key="1">
    <citation type="submission" date="2020-11" db="EMBL/GenBank/DDBJ databases">
        <title>Kefir isolates.</title>
        <authorList>
            <person name="Marcisauskas S."/>
            <person name="Kim Y."/>
            <person name="Blasche S."/>
        </authorList>
    </citation>
    <scope>NUCLEOTIDE SEQUENCE [LARGE SCALE GENOMIC DNA]</scope>
    <source>
        <strain evidence="7 8">OG2</strain>
    </source>
</reference>
<dbReference type="CDD" id="cd11482">
    <property type="entry name" value="SLC-NCS1sbd_NRT1-like"/>
    <property type="match status" value="1"/>
</dbReference>
<comment type="similarity">
    <text evidence="2">Belongs to the purine-cytosine permease (2.A.39) family.</text>
</comment>
<name>A0A9P6WGX4_MAUEX</name>
<feature type="transmembrane region" description="Helical" evidence="6">
    <location>
        <begin position="245"/>
        <end position="264"/>
    </location>
</feature>
<keyword evidence="5 6" id="KW-0472">Membrane</keyword>
<feature type="transmembrane region" description="Helical" evidence="6">
    <location>
        <begin position="520"/>
        <end position="540"/>
    </location>
</feature>
<keyword evidence="4 6" id="KW-1133">Transmembrane helix</keyword>
<proteinExistence type="inferred from homology"/>
<feature type="transmembrane region" description="Helical" evidence="6">
    <location>
        <begin position="474"/>
        <end position="493"/>
    </location>
</feature>
<evidence type="ECO:0000256" key="2">
    <source>
        <dbReference type="ARBA" id="ARBA00008974"/>
    </source>
</evidence>
<evidence type="ECO:0000256" key="4">
    <source>
        <dbReference type="ARBA" id="ARBA00022989"/>
    </source>
</evidence>
<comment type="caution">
    <text evidence="7">The sequence shown here is derived from an EMBL/GenBank/DDBJ whole genome shotgun (WGS) entry which is preliminary data.</text>
</comment>
<organism evidence="7 8">
    <name type="scientific">Maudiozyma exigua</name>
    <name type="common">Yeast</name>
    <name type="synonym">Kazachstania exigua</name>
    <dbReference type="NCBI Taxonomy" id="34358"/>
    <lineage>
        <taxon>Eukaryota</taxon>
        <taxon>Fungi</taxon>
        <taxon>Dikarya</taxon>
        <taxon>Ascomycota</taxon>
        <taxon>Saccharomycotina</taxon>
        <taxon>Saccharomycetes</taxon>
        <taxon>Saccharomycetales</taxon>
        <taxon>Saccharomycetaceae</taxon>
        <taxon>Maudiozyma</taxon>
    </lineage>
</organism>
<dbReference type="PANTHER" id="PTHR30618">
    <property type="entry name" value="NCS1 FAMILY PURINE/PYRIMIDINE TRANSPORTER"/>
    <property type="match status" value="1"/>
</dbReference>
<dbReference type="InterPro" id="IPR012681">
    <property type="entry name" value="NCS1"/>
</dbReference>
<dbReference type="Pfam" id="PF02133">
    <property type="entry name" value="Transp_cyt_pur"/>
    <property type="match status" value="1"/>
</dbReference>
<keyword evidence="8" id="KW-1185">Reference proteome</keyword>
<dbReference type="OrthoDB" id="2018619at2759"/>
<evidence type="ECO:0000256" key="1">
    <source>
        <dbReference type="ARBA" id="ARBA00004141"/>
    </source>
</evidence>
<dbReference type="InterPro" id="IPR045225">
    <property type="entry name" value="Uracil/uridine/allantoin_perm"/>
</dbReference>
<evidence type="ECO:0000313" key="8">
    <source>
        <dbReference type="Proteomes" id="UP000750334"/>
    </source>
</evidence>
<dbReference type="GO" id="GO:0015205">
    <property type="term" value="F:nucleobase transmembrane transporter activity"/>
    <property type="evidence" value="ECO:0007669"/>
    <property type="project" value="TreeGrafter"/>
</dbReference>
<feature type="transmembrane region" description="Helical" evidence="6">
    <location>
        <begin position="560"/>
        <end position="584"/>
    </location>
</feature>
<feature type="transmembrane region" description="Helical" evidence="6">
    <location>
        <begin position="149"/>
        <end position="166"/>
    </location>
</feature>
<evidence type="ECO:0000256" key="6">
    <source>
        <dbReference type="SAM" id="Phobius"/>
    </source>
</evidence>
<feature type="transmembrane region" description="Helical" evidence="6">
    <location>
        <begin position="313"/>
        <end position="333"/>
    </location>
</feature>
<evidence type="ECO:0000256" key="5">
    <source>
        <dbReference type="ARBA" id="ARBA00023136"/>
    </source>
</evidence>